<dbReference type="Pfam" id="PF18389">
    <property type="entry name" value="TrmO_C"/>
    <property type="match status" value="1"/>
</dbReference>
<dbReference type="PANTHER" id="PTHR12818:SF0">
    <property type="entry name" value="TRNA (ADENINE(37)-N6)-METHYLTRANSFERASE"/>
    <property type="match status" value="1"/>
</dbReference>
<dbReference type="Gene3D" id="3.30.2310.10">
    <property type="entry name" value="YaeB-like"/>
    <property type="match status" value="1"/>
</dbReference>
<accession>A0A1H2TJW9</accession>
<dbReference type="InterPro" id="IPR041369">
    <property type="entry name" value="TrmO_C"/>
</dbReference>
<dbReference type="EMBL" id="FNNZ01000004">
    <property type="protein sequence ID" value="SDW43529.1"/>
    <property type="molecule type" value="Genomic_DNA"/>
</dbReference>
<keyword evidence="5" id="KW-1185">Reference proteome</keyword>
<dbReference type="InterPro" id="IPR040372">
    <property type="entry name" value="YaeB-like"/>
</dbReference>
<dbReference type="InterPro" id="IPR036413">
    <property type="entry name" value="YaeB-like_sf"/>
</dbReference>
<dbReference type="GO" id="GO:0032259">
    <property type="term" value="P:methylation"/>
    <property type="evidence" value="ECO:0007669"/>
    <property type="project" value="UniProtKB-KW"/>
</dbReference>
<dbReference type="SUPFAM" id="SSF118196">
    <property type="entry name" value="YaeB-like"/>
    <property type="match status" value="1"/>
</dbReference>
<keyword evidence="1" id="KW-0949">S-adenosyl-L-methionine</keyword>
<dbReference type="PROSITE" id="PS51668">
    <property type="entry name" value="TSAA_2"/>
    <property type="match status" value="1"/>
</dbReference>
<evidence type="ECO:0000313" key="4">
    <source>
        <dbReference type="EMBL" id="SDW43529.1"/>
    </source>
</evidence>
<dbReference type="PANTHER" id="PTHR12818">
    <property type="entry name" value="TRNA (ADENINE(37)-N6)-METHYLTRANSFERASE"/>
    <property type="match status" value="1"/>
</dbReference>
<proteinExistence type="inferred from homology"/>
<dbReference type="Gene3D" id="2.40.30.70">
    <property type="entry name" value="YaeB-like"/>
    <property type="match status" value="1"/>
</dbReference>
<dbReference type="CDD" id="cd09281">
    <property type="entry name" value="UPF0066"/>
    <property type="match status" value="1"/>
</dbReference>
<keyword evidence="4" id="KW-0808">Transferase</keyword>
<dbReference type="Proteomes" id="UP000198816">
    <property type="component" value="Unassembled WGS sequence"/>
</dbReference>
<gene>
    <name evidence="4" type="ORF">SAMN05421783_1043</name>
</gene>
<dbReference type="InterPro" id="IPR036414">
    <property type="entry name" value="YaeB_N_sf"/>
</dbReference>
<keyword evidence="4" id="KW-0489">Methyltransferase</keyword>
<reference evidence="5" key="1">
    <citation type="submission" date="2016-10" db="EMBL/GenBank/DDBJ databases">
        <authorList>
            <person name="Varghese N."/>
            <person name="Submissions S."/>
        </authorList>
    </citation>
    <scope>NUCLEOTIDE SEQUENCE [LARGE SCALE GENOMIC DNA]</scope>
    <source>
        <strain evidence="5">DSM 217</strain>
    </source>
</reference>
<sequence length="248" mass="27421">MSFTFAPIGHVRSPYTDKFGIPRQPGLVTAAEAHIELLPKFAREEAFKGLEGFSHVWILFVFHEDCLTAGWSPTVRPPRLGGRESVGVFASRAPYRPNPIGISAVEQLGLIRDAHGLALKVRGVDLLDGTPVLDIKPYVPYADNIPGAHSGFAAEPESVAADVAFSVESLQGIADADPTGTRRLRELIEQVLTQDPRPGYMDRYPQRREFGLRLYDLNIRWRIDGNTMHVLTIEPLVDTSALGRIREA</sequence>
<protein>
    <submittedName>
        <fullName evidence="4">tRNA-Thr(GGU) m(6)t(6)A37 methyltransferase TsaA</fullName>
    </submittedName>
</protein>
<dbReference type="AlphaFoldDB" id="A0A1H2TJW9"/>
<dbReference type="Pfam" id="PF01980">
    <property type="entry name" value="TrmO_N"/>
    <property type="match status" value="1"/>
</dbReference>
<evidence type="ECO:0000259" key="3">
    <source>
        <dbReference type="PROSITE" id="PS51668"/>
    </source>
</evidence>
<dbReference type="NCBIfam" id="TIGR00104">
    <property type="entry name" value="tRNA_TsaA"/>
    <property type="match status" value="1"/>
</dbReference>
<name>A0A1H2TJW9_THIRO</name>
<evidence type="ECO:0000256" key="2">
    <source>
        <dbReference type="ARBA" id="ARBA00033753"/>
    </source>
</evidence>
<dbReference type="OrthoDB" id="9804309at2"/>
<organism evidence="4 5">
    <name type="scientific">Thiocapsa roseopersicina</name>
    <dbReference type="NCBI Taxonomy" id="1058"/>
    <lineage>
        <taxon>Bacteria</taxon>
        <taxon>Pseudomonadati</taxon>
        <taxon>Pseudomonadota</taxon>
        <taxon>Gammaproteobacteria</taxon>
        <taxon>Chromatiales</taxon>
        <taxon>Chromatiaceae</taxon>
        <taxon>Thiocapsa</taxon>
    </lineage>
</organism>
<dbReference type="GO" id="GO:0008168">
    <property type="term" value="F:methyltransferase activity"/>
    <property type="evidence" value="ECO:0007669"/>
    <property type="project" value="UniProtKB-KW"/>
</dbReference>
<comment type="similarity">
    <text evidence="2">Belongs to the tRNA methyltransferase O family.</text>
</comment>
<feature type="domain" description="TsaA-like" evidence="3">
    <location>
        <begin position="5"/>
        <end position="147"/>
    </location>
</feature>
<dbReference type="PROSITE" id="PS01318">
    <property type="entry name" value="TSAA_1"/>
    <property type="match status" value="1"/>
</dbReference>
<dbReference type="RefSeq" id="WP_093029044.1">
    <property type="nucleotide sequence ID" value="NZ_FNNZ01000004.1"/>
</dbReference>
<dbReference type="InterPro" id="IPR023370">
    <property type="entry name" value="TrmO-like_N"/>
</dbReference>
<evidence type="ECO:0000256" key="1">
    <source>
        <dbReference type="ARBA" id="ARBA00022691"/>
    </source>
</evidence>
<evidence type="ECO:0000313" key="5">
    <source>
        <dbReference type="Proteomes" id="UP000198816"/>
    </source>
</evidence>
<dbReference type="InterPro" id="IPR023368">
    <property type="entry name" value="UPF0066_cons_site"/>
</dbReference>